<sequence length="61" mass="6348">MKVKLLLVLSFALCLQGCVLTKVVTVPMRIGGAVISVVPVIGDPIDESIDTVADGIDTIPI</sequence>
<name>A0A437Q5G3_9GAMM</name>
<keyword evidence="2" id="KW-1185">Reference proteome</keyword>
<comment type="caution">
    <text evidence="1">The sequence shown here is derived from an EMBL/GenBank/DDBJ whole genome shotgun (WGS) entry which is preliminary data.</text>
</comment>
<dbReference type="RefSeq" id="WP_127695022.1">
    <property type="nucleotide sequence ID" value="NZ_SACQ01000007.1"/>
</dbReference>
<dbReference type="Proteomes" id="UP000282818">
    <property type="component" value="Unassembled WGS sequence"/>
</dbReference>
<dbReference type="InterPro" id="IPR046613">
    <property type="entry name" value="DUF6726"/>
</dbReference>
<dbReference type="EMBL" id="SACQ01000007">
    <property type="protein sequence ID" value="RVU29739.1"/>
    <property type="molecule type" value="Genomic_DNA"/>
</dbReference>
<evidence type="ECO:0000313" key="2">
    <source>
        <dbReference type="Proteomes" id="UP000282818"/>
    </source>
</evidence>
<protein>
    <submittedName>
        <fullName evidence="1">Uncharacterized protein</fullName>
    </submittedName>
</protein>
<dbReference type="Pfam" id="PF20487">
    <property type="entry name" value="DUF6726"/>
    <property type="match status" value="1"/>
</dbReference>
<proteinExistence type="predicted"/>
<dbReference type="AlphaFoldDB" id="A0A437Q5G3"/>
<accession>A0A437Q5G3</accession>
<evidence type="ECO:0000313" key="1">
    <source>
        <dbReference type="EMBL" id="RVU29739.1"/>
    </source>
</evidence>
<reference evidence="1 2" key="1">
    <citation type="submission" date="2019-01" db="EMBL/GenBank/DDBJ databases">
        <authorList>
            <person name="Chen W.-M."/>
        </authorList>
    </citation>
    <scope>NUCLEOTIDE SEQUENCE [LARGE SCALE GENOMIC DNA]</scope>
    <source>
        <strain evidence="1 2">HPM-16</strain>
    </source>
</reference>
<organism evidence="1 2">
    <name type="scientific">Neptunomonas marina</name>
    <dbReference type="NCBI Taxonomy" id="1815562"/>
    <lineage>
        <taxon>Bacteria</taxon>
        <taxon>Pseudomonadati</taxon>
        <taxon>Pseudomonadota</taxon>
        <taxon>Gammaproteobacteria</taxon>
        <taxon>Oceanospirillales</taxon>
        <taxon>Oceanospirillaceae</taxon>
        <taxon>Neptunomonas</taxon>
    </lineage>
</organism>
<gene>
    <name evidence="1" type="ORF">EOE65_14395</name>
</gene>